<reference evidence="1" key="1">
    <citation type="journal article" date="2015" name="Nature">
        <title>Complex archaea that bridge the gap between prokaryotes and eukaryotes.</title>
        <authorList>
            <person name="Spang A."/>
            <person name="Saw J.H."/>
            <person name="Jorgensen S.L."/>
            <person name="Zaremba-Niedzwiedzka K."/>
            <person name="Martijn J."/>
            <person name="Lind A.E."/>
            <person name="van Eijk R."/>
            <person name="Schleper C."/>
            <person name="Guy L."/>
            <person name="Ettema T.J."/>
        </authorList>
    </citation>
    <scope>NUCLEOTIDE SEQUENCE</scope>
</reference>
<evidence type="ECO:0000313" key="1">
    <source>
        <dbReference type="EMBL" id="KKM19435.1"/>
    </source>
</evidence>
<gene>
    <name evidence="1" type="ORF">LCGC14_1655710</name>
</gene>
<proteinExistence type="predicted"/>
<accession>A0A0F9KVQ9</accession>
<protein>
    <submittedName>
        <fullName evidence="1">Uncharacterized protein</fullName>
    </submittedName>
</protein>
<sequence>MSIKTCETTADDIIAAGGGHNLIVAALRSLGEQMYNRGYRACTLDHKKRRDSKRVAMDKSFRKELDIIDDVLKSKWA</sequence>
<dbReference type="AlphaFoldDB" id="A0A0F9KVQ9"/>
<comment type="caution">
    <text evidence="1">The sequence shown here is derived from an EMBL/GenBank/DDBJ whole genome shotgun (WGS) entry which is preliminary data.</text>
</comment>
<organism evidence="1">
    <name type="scientific">marine sediment metagenome</name>
    <dbReference type="NCBI Taxonomy" id="412755"/>
    <lineage>
        <taxon>unclassified sequences</taxon>
        <taxon>metagenomes</taxon>
        <taxon>ecological metagenomes</taxon>
    </lineage>
</organism>
<name>A0A0F9KVQ9_9ZZZZ</name>
<dbReference type="EMBL" id="LAZR01013987">
    <property type="protein sequence ID" value="KKM19435.1"/>
    <property type="molecule type" value="Genomic_DNA"/>
</dbReference>